<keyword evidence="3" id="KW-1185">Reference proteome</keyword>
<evidence type="ECO:0000313" key="1">
    <source>
        <dbReference type="EMBL" id="EGV34105.1"/>
    </source>
</evidence>
<dbReference type="Proteomes" id="UP000005141">
    <property type="component" value="Unassembled WGS sequence"/>
</dbReference>
<protein>
    <submittedName>
        <fullName evidence="2">Uncharacterized protein</fullName>
    </submittedName>
</protein>
<evidence type="ECO:0000313" key="2">
    <source>
        <dbReference type="EMBL" id="EGV34186.1"/>
    </source>
</evidence>
<accession>G1WA01</accession>
<name>G1WA01_9BACT</name>
<dbReference type="AlphaFoldDB" id="G1WA01"/>
<organism evidence="2 3">
    <name type="scientific">Segatella oulorum F0390</name>
    <dbReference type="NCBI Taxonomy" id="702438"/>
    <lineage>
        <taxon>Bacteria</taxon>
        <taxon>Pseudomonadati</taxon>
        <taxon>Bacteroidota</taxon>
        <taxon>Bacteroidia</taxon>
        <taxon>Bacteroidales</taxon>
        <taxon>Prevotellaceae</taxon>
        <taxon>Segatella</taxon>
    </lineage>
</organism>
<comment type="caution">
    <text evidence="2">The sequence shown here is derived from an EMBL/GenBank/DDBJ whole genome shotgun (WGS) entry which is preliminary data.</text>
</comment>
<dbReference type="HOGENOM" id="CLU_3102286_0_0_10"/>
<reference evidence="2 3" key="1">
    <citation type="submission" date="2011-07" db="EMBL/GenBank/DDBJ databases">
        <title>The Genome Sequence of Prevotella oulorum F0390.</title>
        <authorList>
            <consortium name="The Broad Institute Genome Sequencing Platform"/>
            <consortium name="The Broad Institute Genome Sequencing Center for Infectious Disease"/>
            <person name="Earl A."/>
            <person name="Ward D."/>
            <person name="Feldgarden M."/>
            <person name="Gevers D."/>
            <person name="Izard J."/>
            <person name="Ganesan A."/>
            <person name="Baranova O.V."/>
            <person name="Blanton J.M."/>
            <person name="Tanner A.C."/>
            <person name="Dewhirst F.E."/>
            <person name="Young S.K."/>
            <person name="Zeng Q."/>
            <person name="Gargeya S."/>
            <person name="Fitzgerald M."/>
            <person name="Haas B."/>
            <person name="Abouelleil A."/>
            <person name="Alvarado L."/>
            <person name="Arachchi H.M."/>
            <person name="Berlin A."/>
            <person name="Brown A."/>
            <person name="Chapman S.B."/>
            <person name="Chen Z."/>
            <person name="Dunbar C."/>
            <person name="Freedman E."/>
            <person name="Gearin G."/>
            <person name="Gellesch M."/>
            <person name="Goldberg J."/>
            <person name="Griggs A."/>
            <person name="Gujja S."/>
            <person name="Heiman D."/>
            <person name="Howarth C."/>
            <person name="Larson L."/>
            <person name="Lui A."/>
            <person name="MacDonald P.J.P."/>
            <person name="Mehta T."/>
            <person name="Montmayeur A."/>
            <person name="Murphy C."/>
            <person name="Neiman D."/>
            <person name="Pearson M."/>
            <person name="Priest M."/>
            <person name="Roberts A."/>
            <person name="Saif S."/>
            <person name="Shea T."/>
            <person name="Shenoy N."/>
            <person name="Sisk P."/>
            <person name="Stolte C."/>
            <person name="Sykes S."/>
            <person name="Wortman J."/>
            <person name="Nusbaum C."/>
            <person name="Birren B."/>
        </authorList>
    </citation>
    <scope>NUCLEOTIDE SEQUENCE [LARGE SCALE GENOMIC DNA]</scope>
    <source>
        <strain evidence="2 3">F0390</strain>
    </source>
</reference>
<sequence>MLNLSVDSEITLLRWVGFYENSYSRSFFSKNKRNIPSISRMCFQRNGHLVG</sequence>
<gene>
    <name evidence="2" type="ORF">HMPREF9431_00652</name>
    <name evidence="1" type="ORF">HMPREF9431_00653</name>
</gene>
<evidence type="ECO:0000313" key="3">
    <source>
        <dbReference type="Proteomes" id="UP000005141"/>
    </source>
</evidence>
<dbReference type="EMBL" id="ADGI01000020">
    <property type="protein sequence ID" value="EGV34105.1"/>
    <property type="molecule type" value="Genomic_DNA"/>
</dbReference>
<proteinExistence type="predicted"/>
<dbReference type="EMBL" id="ADGI01000019">
    <property type="protein sequence ID" value="EGV34186.1"/>
    <property type="molecule type" value="Genomic_DNA"/>
</dbReference>